<reference evidence="3" key="1">
    <citation type="journal article" date="2014" name="Proc. Natl. Acad. Sci. U.S.A.">
        <title>Extensive sampling of basidiomycete genomes demonstrates inadequacy of the white-rot/brown-rot paradigm for wood decay fungi.</title>
        <authorList>
            <person name="Riley R."/>
            <person name="Salamov A.A."/>
            <person name="Brown D.W."/>
            <person name="Nagy L.G."/>
            <person name="Floudas D."/>
            <person name="Held B.W."/>
            <person name="Levasseur A."/>
            <person name="Lombard V."/>
            <person name="Morin E."/>
            <person name="Otillar R."/>
            <person name="Lindquist E.A."/>
            <person name="Sun H."/>
            <person name="LaButti K.M."/>
            <person name="Schmutz J."/>
            <person name="Jabbour D."/>
            <person name="Luo H."/>
            <person name="Baker S.E."/>
            <person name="Pisabarro A.G."/>
            <person name="Walton J.D."/>
            <person name="Blanchette R.A."/>
            <person name="Henrissat B."/>
            <person name="Martin F."/>
            <person name="Cullen D."/>
            <person name="Hibbett D.S."/>
            <person name="Grigoriev I.V."/>
        </authorList>
    </citation>
    <scope>NUCLEOTIDE SEQUENCE [LARGE SCALE GENOMIC DNA]</scope>
    <source>
        <strain evidence="3">FD-172 SS1</strain>
    </source>
</reference>
<dbReference type="GO" id="GO:0005763">
    <property type="term" value="C:mitochondrial small ribosomal subunit"/>
    <property type="evidence" value="ECO:0007669"/>
    <property type="project" value="TreeGrafter"/>
</dbReference>
<proteinExistence type="predicted"/>
<dbReference type="EMBL" id="KL198037">
    <property type="protein sequence ID" value="KDQ14462.1"/>
    <property type="molecule type" value="Genomic_DNA"/>
</dbReference>
<protein>
    <submittedName>
        <fullName evidence="2">Uncharacterized protein</fullName>
    </submittedName>
</protein>
<dbReference type="PANTHER" id="PTHR28158:SF1">
    <property type="entry name" value="SMALL RIBOSOMAL SUBUNIT PROTEIN MS45"/>
    <property type="match status" value="1"/>
</dbReference>
<dbReference type="HOGENOM" id="CLU_068719_0_0_1"/>
<dbReference type="PANTHER" id="PTHR28158">
    <property type="entry name" value="37S RIBOSOMAL PROTEIN S35, MITOCHONDRIAL"/>
    <property type="match status" value="1"/>
</dbReference>
<evidence type="ECO:0000313" key="3">
    <source>
        <dbReference type="Proteomes" id="UP000027195"/>
    </source>
</evidence>
<dbReference type="AlphaFoldDB" id="A0A067MRH4"/>
<evidence type="ECO:0000256" key="1">
    <source>
        <dbReference type="SAM" id="MobiDB-lite"/>
    </source>
</evidence>
<evidence type="ECO:0000313" key="2">
    <source>
        <dbReference type="EMBL" id="KDQ14462.1"/>
    </source>
</evidence>
<dbReference type="OrthoDB" id="10052321at2759"/>
<accession>A0A067MRH4</accession>
<organism evidence="2 3">
    <name type="scientific">Botryobasidium botryosum (strain FD-172 SS1)</name>
    <dbReference type="NCBI Taxonomy" id="930990"/>
    <lineage>
        <taxon>Eukaryota</taxon>
        <taxon>Fungi</taxon>
        <taxon>Dikarya</taxon>
        <taxon>Basidiomycota</taxon>
        <taxon>Agaricomycotina</taxon>
        <taxon>Agaricomycetes</taxon>
        <taxon>Cantharellales</taxon>
        <taxon>Botryobasidiaceae</taxon>
        <taxon>Botryobasidium</taxon>
    </lineage>
</organism>
<sequence length="299" mass="32934">MSFFSPSTHSASRVLLRQRLVPSFSRPASCPQLALRSVSSSAPLSDRLRPAAGGAEEAGGRRRVRRQSREEDEDEGDGEVTYTQWLKTTGLQWKKPRNDGPNWLGGNVPFPLNPSFRPPPPLPSSVRKAIYNAHLVNPELNSVRALSQRYGISLKRVEAILRLKQLEETWKIGRPLQLDFEQTMEKCMGSVQANSMNVRAGREEALAADLTSDMAEGDGQRVQSRMYWESVAEGQDPIVPGLLQQSAERVASRQAGNTTEDGNKTVAPGSGAGRASHAFVDVGDRFRASRRDAKRASRV</sequence>
<dbReference type="GO" id="GO:0003735">
    <property type="term" value="F:structural constituent of ribosome"/>
    <property type="evidence" value="ECO:0007669"/>
    <property type="project" value="TreeGrafter"/>
</dbReference>
<dbReference type="Pfam" id="PF12298">
    <property type="entry name" value="Bot1p"/>
    <property type="match status" value="1"/>
</dbReference>
<name>A0A067MRH4_BOTB1</name>
<dbReference type="GO" id="GO:0032543">
    <property type="term" value="P:mitochondrial translation"/>
    <property type="evidence" value="ECO:0007669"/>
    <property type="project" value="TreeGrafter"/>
</dbReference>
<dbReference type="Proteomes" id="UP000027195">
    <property type="component" value="Unassembled WGS sequence"/>
</dbReference>
<keyword evidence="3" id="KW-1185">Reference proteome</keyword>
<feature type="region of interest" description="Disordered" evidence="1">
    <location>
        <begin position="247"/>
        <end position="278"/>
    </location>
</feature>
<dbReference type="InParanoid" id="A0A067MRH4"/>
<gene>
    <name evidence="2" type="ORF">BOTBODRAFT_187821</name>
</gene>
<dbReference type="InterPro" id="IPR021036">
    <property type="entry name" value="Ribosomal_mS45"/>
</dbReference>
<feature type="region of interest" description="Disordered" evidence="1">
    <location>
        <begin position="35"/>
        <end position="81"/>
    </location>
</feature>